<accession>A0A336MRI5</accession>
<feature type="region of interest" description="Disordered" evidence="1">
    <location>
        <begin position="54"/>
        <end position="97"/>
    </location>
</feature>
<gene>
    <name evidence="2" type="primary">CSON003601</name>
</gene>
<dbReference type="VEuPathDB" id="VectorBase:CSON003601"/>
<feature type="compositionally biased region" description="Polar residues" evidence="1">
    <location>
        <begin position="87"/>
        <end position="97"/>
    </location>
</feature>
<reference evidence="2" key="1">
    <citation type="submission" date="2018-07" db="EMBL/GenBank/DDBJ databases">
        <authorList>
            <person name="Quirk P.G."/>
            <person name="Krulwich T.A."/>
        </authorList>
    </citation>
    <scope>NUCLEOTIDE SEQUENCE</scope>
</reference>
<dbReference type="AlphaFoldDB" id="A0A336MRI5"/>
<sequence>MSILYSTMTWIGNNKLVTGLSVLLFIFFVSTIAMAVQKGEWEEKYYACEKKYVTTTPTPPTTTPAPSSVTESSEQPSTQSSTESSTNAPATDSITSG</sequence>
<name>A0A336MRI5_CULSO</name>
<feature type="compositionally biased region" description="Low complexity" evidence="1">
    <location>
        <begin position="64"/>
        <end position="86"/>
    </location>
</feature>
<protein>
    <submittedName>
        <fullName evidence="2">CSON003601 protein</fullName>
    </submittedName>
</protein>
<evidence type="ECO:0000313" key="2">
    <source>
        <dbReference type="EMBL" id="SSX31403.1"/>
    </source>
</evidence>
<organism evidence="2">
    <name type="scientific">Culicoides sonorensis</name>
    <name type="common">Biting midge</name>
    <dbReference type="NCBI Taxonomy" id="179676"/>
    <lineage>
        <taxon>Eukaryota</taxon>
        <taxon>Metazoa</taxon>
        <taxon>Ecdysozoa</taxon>
        <taxon>Arthropoda</taxon>
        <taxon>Hexapoda</taxon>
        <taxon>Insecta</taxon>
        <taxon>Pterygota</taxon>
        <taxon>Neoptera</taxon>
        <taxon>Endopterygota</taxon>
        <taxon>Diptera</taxon>
        <taxon>Nematocera</taxon>
        <taxon>Chironomoidea</taxon>
        <taxon>Ceratopogonidae</taxon>
        <taxon>Ceratopogoninae</taxon>
        <taxon>Culicoides</taxon>
        <taxon>Monoculicoides</taxon>
    </lineage>
</organism>
<proteinExistence type="predicted"/>
<dbReference type="EMBL" id="UFQT01001681">
    <property type="protein sequence ID" value="SSX31403.1"/>
    <property type="molecule type" value="Genomic_DNA"/>
</dbReference>
<evidence type="ECO:0000256" key="1">
    <source>
        <dbReference type="SAM" id="MobiDB-lite"/>
    </source>
</evidence>